<feature type="chain" id="PRO_5046431225" description="Lipoprotein" evidence="7">
    <location>
        <begin position="20"/>
        <end position="281"/>
    </location>
</feature>
<dbReference type="CDD" id="cd13597">
    <property type="entry name" value="PBP2_lipoprotein_Tp32"/>
    <property type="match status" value="1"/>
</dbReference>
<evidence type="ECO:0000256" key="5">
    <source>
        <dbReference type="ARBA" id="ARBA00023288"/>
    </source>
</evidence>
<keyword evidence="3" id="KW-0472">Membrane</keyword>
<evidence type="ECO:0000256" key="6">
    <source>
        <dbReference type="PIRNR" id="PIRNR002854"/>
    </source>
</evidence>
<dbReference type="EMBL" id="JAUQTB010000005">
    <property type="protein sequence ID" value="MDO7907066.1"/>
    <property type="molecule type" value="Genomic_DNA"/>
</dbReference>
<dbReference type="SUPFAM" id="SSF53850">
    <property type="entry name" value="Periplasmic binding protein-like II"/>
    <property type="match status" value="1"/>
</dbReference>
<evidence type="ECO:0000256" key="2">
    <source>
        <dbReference type="ARBA" id="ARBA00022729"/>
    </source>
</evidence>
<protein>
    <recommendedName>
        <fullName evidence="6">Lipoprotein</fullName>
    </recommendedName>
</protein>
<dbReference type="PANTHER" id="PTHR30429:SF0">
    <property type="entry name" value="METHIONINE-BINDING LIPOPROTEIN METQ"/>
    <property type="match status" value="1"/>
</dbReference>
<gene>
    <name evidence="8" type="ORF">Q5741_11625</name>
</gene>
<keyword evidence="9" id="KW-1185">Reference proteome</keyword>
<keyword evidence="4" id="KW-0564">Palmitate</keyword>
<evidence type="ECO:0000313" key="9">
    <source>
        <dbReference type="Proteomes" id="UP001240171"/>
    </source>
</evidence>
<dbReference type="Proteomes" id="UP001240171">
    <property type="component" value="Unassembled WGS sequence"/>
</dbReference>
<accession>A0ABT9CCV6</accession>
<evidence type="ECO:0000256" key="1">
    <source>
        <dbReference type="ARBA" id="ARBA00004635"/>
    </source>
</evidence>
<dbReference type="RefSeq" id="WP_305024265.1">
    <property type="nucleotide sequence ID" value="NZ_JAUQTB010000005.1"/>
</dbReference>
<dbReference type="PIRSF" id="PIRSF002854">
    <property type="entry name" value="MetQ"/>
    <property type="match status" value="1"/>
</dbReference>
<dbReference type="PROSITE" id="PS51257">
    <property type="entry name" value="PROKAR_LIPOPROTEIN"/>
    <property type="match status" value="1"/>
</dbReference>
<feature type="signal peptide" evidence="7">
    <location>
        <begin position="1"/>
        <end position="19"/>
    </location>
</feature>
<keyword evidence="2 7" id="KW-0732">Signal</keyword>
<organism evidence="8 9">
    <name type="scientific">Paenibacillus lacisoli</name>
    <dbReference type="NCBI Taxonomy" id="3064525"/>
    <lineage>
        <taxon>Bacteria</taxon>
        <taxon>Bacillati</taxon>
        <taxon>Bacillota</taxon>
        <taxon>Bacilli</taxon>
        <taxon>Bacillales</taxon>
        <taxon>Paenibacillaceae</taxon>
        <taxon>Paenibacillus</taxon>
    </lineage>
</organism>
<comment type="caution">
    <text evidence="8">The sequence shown here is derived from an EMBL/GenBank/DDBJ whole genome shotgun (WGS) entry which is preliminary data.</text>
</comment>
<dbReference type="InterPro" id="IPR004872">
    <property type="entry name" value="Lipoprotein_NlpA"/>
</dbReference>
<evidence type="ECO:0000256" key="3">
    <source>
        <dbReference type="ARBA" id="ARBA00023136"/>
    </source>
</evidence>
<evidence type="ECO:0000256" key="4">
    <source>
        <dbReference type="ARBA" id="ARBA00023139"/>
    </source>
</evidence>
<keyword evidence="5 6" id="KW-0449">Lipoprotein</keyword>
<sequence>MRKWTITVLMLSLVMLLGACGSKNTGSDNGAAPDNVRQGGAPREVELKIGASSVPHAQILQAIKPELEGQGIRLHVVEFNDYIQPNQQVYDKELDANFFQHEPYLESENKKRGMDLVKVVGVHIEPFAAYSQKIKAKEEITDGAKIAIPNDATNGGRALILLADQGLIELKDKTNIESTIKDITSNPKNLKFVELDAAQLPRQLSQVDVALINTNYALQAQLNPKDALFMEDQNSPYVNILVSRPDNKDSKEIQALAKALTSEKARKYIEDRYNGSIIPAF</sequence>
<evidence type="ECO:0000313" key="8">
    <source>
        <dbReference type="EMBL" id="MDO7907066.1"/>
    </source>
</evidence>
<dbReference type="NCBIfam" id="TIGR00363">
    <property type="entry name" value="MetQ/NlpA family lipoprotein"/>
    <property type="match status" value="1"/>
</dbReference>
<dbReference type="Pfam" id="PF03180">
    <property type="entry name" value="Lipoprotein_9"/>
    <property type="match status" value="1"/>
</dbReference>
<reference evidence="8 9" key="1">
    <citation type="submission" date="2023-07" db="EMBL/GenBank/DDBJ databases">
        <title>Paenibacillus sp. JX-17 nov. isolated from soil.</title>
        <authorList>
            <person name="Wan Y."/>
            <person name="Liu B."/>
        </authorList>
    </citation>
    <scope>NUCLEOTIDE SEQUENCE [LARGE SCALE GENOMIC DNA]</scope>
    <source>
        <strain evidence="8 9">JX-17</strain>
    </source>
</reference>
<proteinExistence type="inferred from homology"/>
<comment type="subcellular location">
    <subcellularLocation>
        <location evidence="1">Membrane</location>
        <topology evidence="1">Lipid-anchor</topology>
    </subcellularLocation>
</comment>
<evidence type="ECO:0000256" key="7">
    <source>
        <dbReference type="SAM" id="SignalP"/>
    </source>
</evidence>
<comment type="similarity">
    <text evidence="6">Belongs to the nlpA lipoprotein family.</text>
</comment>
<name>A0ABT9CCV6_9BACL</name>
<dbReference type="PANTHER" id="PTHR30429">
    <property type="entry name" value="D-METHIONINE-BINDING LIPOPROTEIN METQ"/>
    <property type="match status" value="1"/>
</dbReference>
<dbReference type="Gene3D" id="3.40.190.10">
    <property type="entry name" value="Periplasmic binding protein-like II"/>
    <property type="match status" value="2"/>
</dbReference>